<evidence type="ECO:0000313" key="2">
    <source>
        <dbReference type="Proteomes" id="UP000829685"/>
    </source>
</evidence>
<dbReference type="AlphaFoldDB" id="A0A9P9WG35"/>
<dbReference type="Proteomes" id="UP000829685">
    <property type="component" value="Unassembled WGS sequence"/>
</dbReference>
<dbReference type="EMBL" id="JAFIMR010000029">
    <property type="protein sequence ID" value="KAI1861512.1"/>
    <property type="molecule type" value="Genomic_DNA"/>
</dbReference>
<proteinExistence type="predicted"/>
<organism evidence="1 2">
    <name type="scientific">Neoarthrinium moseri</name>
    <dbReference type="NCBI Taxonomy" id="1658444"/>
    <lineage>
        <taxon>Eukaryota</taxon>
        <taxon>Fungi</taxon>
        <taxon>Dikarya</taxon>
        <taxon>Ascomycota</taxon>
        <taxon>Pezizomycotina</taxon>
        <taxon>Sordariomycetes</taxon>
        <taxon>Xylariomycetidae</taxon>
        <taxon>Amphisphaeriales</taxon>
        <taxon>Apiosporaceae</taxon>
        <taxon>Neoarthrinium</taxon>
    </lineage>
</organism>
<name>A0A9P9WG35_9PEZI</name>
<reference evidence="1" key="1">
    <citation type="submission" date="2021-03" db="EMBL/GenBank/DDBJ databases">
        <title>Revisited historic fungal species revealed as producer of novel bioactive compounds through whole genome sequencing and comparative genomics.</title>
        <authorList>
            <person name="Vignolle G.A."/>
            <person name="Hochenegger N."/>
            <person name="Mach R.L."/>
            <person name="Mach-Aigner A.R."/>
            <person name="Javad Rahimi M."/>
            <person name="Salim K.A."/>
            <person name="Chan C.M."/>
            <person name="Lim L.B.L."/>
            <person name="Cai F."/>
            <person name="Druzhinina I.S."/>
            <person name="U'Ren J.M."/>
            <person name="Derntl C."/>
        </authorList>
    </citation>
    <scope>NUCLEOTIDE SEQUENCE</scope>
    <source>
        <strain evidence="1">TUCIM 5799</strain>
    </source>
</reference>
<evidence type="ECO:0000313" key="1">
    <source>
        <dbReference type="EMBL" id="KAI1861512.1"/>
    </source>
</evidence>
<accession>A0A9P9WG35</accession>
<sequence length="149" mass="16105">MGSGLRKVITSFVLCVIDKVFSSEEGRSVLEDLPSFKMDLLRLLADELGTTPGGFSSAWLGRFYDTKGCPGTSVVNRFQDWYQNINKGWSAAATKAQSRIGPLQIGSVDCCDVLGCPDGPMYLQVPASRIQGSAVQASVWTLFVGHPLI</sequence>
<protein>
    <submittedName>
        <fullName evidence="1">Uncharacterized protein</fullName>
    </submittedName>
</protein>
<comment type="caution">
    <text evidence="1">The sequence shown here is derived from an EMBL/GenBank/DDBJ whole genome shotgun (WGS) entry which is preliminary data.</text>
</comment>
<gene>
    <name evidence="1" type="ORF">JX265_009479</name>
</gene>
<keyword evidence="2" id="KW-1185">Reference proteome</keyword>